<dbReference type="PROSITE" id="PS50885">
    <property type="entry name" value="HAMP"/>
    <property type="match status" value="1"/>
</dbReference>
<comment type="catalytic activity">
    <reaction evidence="3">
        <text>2 GTP = 3',3'-c-di-GMP + 2 diphosphate</text>
        <dbReference type="Rhea" id="RHEA:24898"/>
        <dbReference type="ChEBI" id="CHEBI:33019"/>
        <dbReference type="ChEBI" id="CHEBI:37565"/>
        <dbReference type="ChEBI" id="CHEBI:58805"/>
        <dbReference type="EC" id="2.7.7.65"/>
    </reaction>
</comment>
<evidence type="ECO:0000259" key="5">
    <source>
        <dbReference type="PROSITE" id="PS50885"/>
    </source>
</evidence>
<dbReference type="SUPFAM" id="SSF158472">
    <property type="entry name" value="HAMP domain-like"/>
    <property type="match status" value="1"/>
</dbReference>
<dbReference type="Pfam" id="PF00672">
    <property type="entry name" value="HAMP"/>
    <property type="match status" value="1"/>
</dbReference>
<dbReference type="PROSITE" id="PS50887">
    <property type="entry name" value="GGDEF"/>
    <property type="match status" value="1"/>
</dbReference>
<evidence type="ECO:0000313" key="7">
    <source>
        <dbReference type="EMBL" id="GEA60084.1"/>
    </source>
</evidence>
<organism evidence="7 8">
    <name type="scientific">Vibrio comitans NBRC 102076</name>
    <dbReference type="NCBI Taxonomy" id="1219078"/>
    <lineage>
        <taxon>Bacteria</taxon>
        <taxon>Pseudomonadati</taxon>
        <taxon>Pseudomonadota</taxon>
        <taxon>Gammaproteobacteria</taxon>
        <taxon>Vibrionales</taxon>
        <taxon>Vibrionaceae</taxon>
        <taxon>Vibrio</taxon>
    </lineage>
</organism>
<dbReference type="RefSeq" id="WP_141270478.1">
    <property type="nucleotide sequence ID" value="NZ_BJLH01000005.1"/>
</dbReference>
<dbReference type="AlphaFoldDB" id="A0A4Y3IMR0"/>
<dbReference type="EC" id="2.7.7.65" evidence="2"/>
<dbReference type="OrthoDB" id="9812260at2"/>
<dbReference type="PANTHER" id="PTHR45138">
    <property type="entry name" value="REGULATORY COMPONENTS OF SENSORY TRANSDUCTION SYSTEM"/>
    <property type="match status" value="1"/>
</dbReference>
<keyword evidence="8" id="KW-1185">Reference proteome</keyword>
<dbReference type="PANTHER" id="PTHR45138:SF9">
    <property type="entry name" value="DIGUANYLATE CYCLASE DGCM-RELATED"/>
    <property type="match status" value="1"/>
</dbReference>
<reference evidence="7 8" key="1">
    <citation type="submission" date="2019-06" db="EMBL/GenBank/DDBJ databases">
        <title>Whole genome shotgun sequence of Vibrio comitans NBRC 102076.</title>
        <authorList>
            <person name="Hosoyama A."/>
            <person name="Uohara A."/>
            <person name="Ohji S."/>
            <person name="Ichikawa N."/>
        </authorList>
    </citation>
    <scope>NUCLEOTIDE SEQUENCE [LARGE SCALE GENOMIC DNA]</scope>
    <source>
        <strain evidence="7 8">NBRC 102076</strain>
    </source>
</reference>
<evidence type="ECO:0000313" key="8">
    <source>
        <dbReference type="Proteomes" id="UP000318242"/>
    </source>
</evidence>
<feature type="domain" description="GGDEF" evidence="6">
    <location>
        <begin position="387"/>
        <end position="523"/>
    </location>
</feature>
<dbReference type="InterPro" id="IPR050469">
    <property type="entry name" value="Diguanylate_Cyclase"/>
</dbReference>
<sequence>MSLSKKILYILLPLLAALVAVSFFAQWQYVFPVFKQLERKDAITNFERVIARFNEDIVDLDLHNKDWGAWDETYAFIQGKNPDYIEGNLGAESFRNGQFDFLFYFDEAKYLYWHGIYDSESHSLVNDGSFAQLVVDRLQAKISTVELDLFSIDTHYMGFVLIDNKPIVYSIRPILTSREKGPSKGFILRGRYIDPNLISDFIKQTRVRFEISPVEDWSKKYSDKFTITEIDDETLEVARYVFSYDVPVMLVTSFFPRDITQQGKLAVQSALFASILLGFLLLFALWITLRKVVLGPVTHLTHKATAITNTKDYTKRTQVETSDEIGELSRQLNKMLDVIESREASLEEVLHRLKELSMTDSLTQISNRLKFDSVSQMEWRRMQRETQPISMIMCDVDYFKQYNDHYGHVDGDECLVKIAKTLSDSVARPADLVARYGGEEFVILLPSTDLDGAIHLAQTVLDKVAAMQLPHENSDVAPHVTVSLGIASVVPNEDNSLRQLITDADNALYQAKQNGRNTLVARP</sequence>
<dbReference type="GO" id="GO:0005886">
    <property type="term" value="C:plasma membrane"/>
    <property type="evidence" value="ECO:0007669"/>
    <property type="project" value="TreeGrafter"/>
</dbReference>
<dbReference type="GO" id="GO:1902201">
    <property type="term" value="P:negative regulation of bacterial-type flagellum-dependent cell motility"/>
    <property type="evidence" value="ECO:0007669"/>
    <property type="project" value="TreeGrafter"/>
</dbReference>
<protein>
    <recommendedName>
        <fullName evidence="2">diguanylate cyclase</fullName>
        <ecNumber evidence="2">2.7.7.65</ecNumber>
    </recommendedName>
</protein>
<dbReference type="Gene3D" id="3.30.70.270">
    <property type="match status" value="1"/>
</dbReference>
<dbReference type="Gene3D" id="6.10.340.10">
    <property type="match status" value="1"/>
</dbReference>
<dbReference type="InterPro" id="IPR007892">
    <property type="entry name" value="CHASE4"/>
</dbReference>
<proteinExistence type="predicted"/>
<dbReference type="InterPro" id="IPR029787">
    <property type="entry name" value="Nucleotide_cyclase"/>
</dbReference>
<comment type="caution">
    <text evidence="7">The sequence shown here is derived from an EMBL/GenBank/DDBJ whole genome shotgun (WGS) entry which is preliminary data.</text>
</comment>
<gene>
    <name evidence="7" type="ORF">VCO01S_12770</name>
</gene>
<evidence type="ECO:0000256" key="2">
    <source>
        <dbReference type="ARBA" id="ARBA00012528"/>
    </source>
</evidence>
<dbReference type="InterPro" id="IPR000160">
    <property type="entry name" value="GGDEF_dom"/>
</dbReference>
<feature type="transmembrane region" description="Helical" evidence="4">
    <location>
        <begin position="265"/>
        <end position="289"/>
    </location>
</feature>
<evidence type="ECO:0000256" key="1">
    <source>
        <dbReference type="ARBA" id="ARBA00001946"/>
    </source>
</evidence>
<dbReference type="CDD" id="cd01949">
    <property type="entry name" value="GGDEF"/>
    <property type="match status" value="1"/>
</dbReference>
<dbReference type="NCBIfam" id="TIGR00254">
    <property type="entry name" value="GGDEF"/>
    <property type="match status" value="1"/>
</dbReference>
<dbReference type="InterPro" id="IPR043128">
    <property type="entry name" value="Rev_trsase/Diguanyl_cyclase"/>
</dbReference>
<dbReference type="FunFam" id="3.30.70.270:FF:000001">
    <property type="entry name" value="Diguanylate cyclase domain protein"/>
    <property type="match status" value="1"/>
</dbReference>
<dbReference type="CDD" id="cd06225">
    <property type="entry name" value="HAMP"/>
    <property type="match status" value="1"/>
</dbReference>
<dbReference type="GO" id="GO:0052621">
    <property type="term" value="F:diguanylate cyclase activity"/>
    <property type="evidence" value="ECO:0007669"/>
    <property type="project" value="UniProtKB-EC"/>
</dbReference>
<dbReference type="GO" id="GO:0043709">
    <property type="term" value="P:cell adhesion involved in single-species biofilm formation"/>
    <property type="evidence" value="ECO:0007669"/>
    <property type="project" value="TreeGrafter"/>
</dbReference>
<evidence type="ECO:0000259" key="6">
    <source>
        <dbReference type="PROSITE" id="PS50887"/>
    </source>
</evidence>
<dbReference type="SUPFAM" id="SSF55073">
    <property type="entry name" value="Nucleotide cyclase"/>
    <property type="match status" value="1"/>
</dbReference>
<dbReference type="EMBL" id="BJLH01000005">
    <property type="protein sequence ID" value="GEA60084.1"/>
    <property type="molecule type" value="Genomic_DNA"/>
</dbReference>
<dbReference type="Pfam" id="PF05228">
    <property type="entry name" value="CHASE4"/>
    <property type="match status" value="1"/>
</dbReference>
<dbReference type="SMART" id="SM00304">
    <property type="entry name" value="HAMP"/>
    <property type="match status" value="1"/>
</dbReference>
<dbReference type="Proteomes" id="UP000318242">
    <property type="component" value="Unassembled WGS sequence"/>
</dbReference>
<dbReference type="InterPro" id="IPR003660">
    <property type="entry name" value="HAMP_dom"/>
</dbReference>
<feature type="domain" description="HAMP" evidence="5">
    <location>
        <begin position="291"/>
        <end position="344"/>
    </location>
</feature>
<dbReference type="GO" id="GO:0007165">
    <property type="term" value="P:signal transduction"/>
    <property type="evidence" value="ECO:0007669"/>
    <property type="project" value="InterPro"/>
</dbReference>
<keyword evidence="4" id="KW-0812">Transmembrane</keyword>
<dbReference type="Pfam" id="PF00990">
    <property type="entry name" value="GGDEF"/>
    <property type="match status" value="1"/>
</dbReference>
<keyword evidence="4" id="KW-1133">Transmembrane helix</keyword>
<dbReference type="SMART" id="SM00267">
    <property type="entry name" value="GGDEF"/>
    <property type="match status" value="1"/>
</dbReference>
<evidence type="ECO:0000256" key="3">
    <source>
        <dbReference type="ARBA" id="ARBA00034247"/>
    </source>
</evidence>
<name>A0A4Y3IMR0_9VIBR</name>
<evidence type="ECO:0000256" key="4">
    <source>
        <dbReference type="SAM" id="Phobius"/>
    </source>
</evidence>
<comment type="cofactor">
    <cofactor evidence="1">
        <name>Mg(2+)</name>
        <dbReference type="ChEBI" id="CHEBI:18420"/>
    </cofactor>
</comment>
<accession>A0A4Y3IMR0</accession>
<keyword evidence="4" id="KW-0472">Membrane</keyword>